<dbReference type="InterPro" id="IPR037802">
    <property type="entry name" value="SGF29"/>
</dbReference>
<gene>
    <name evidence="4" type="ORF">BON22_4383</name>
    <name evidence="3" type="ORF">CYFA0S_26e00188g</name>
</gene>
<evidence type="ECO:0000313" key="4">
    <source>
        <dbReference type="EMBL" id="ONH65984.1"/>
    </source>
</evidence>
<reference evidence="4" key="3">
    <citation type="submission" date="2017-01" db="EMBL/GenBank/DDBJ databases">
        <authorList>
            <person name="Mah S.A."/>
            <person name="Swanson W.J."/>
            <person name="Moy G.W."/>
            <person name="Vacquier V.D."/>
        </authorList>
    </citation>
    <scope>NUCLEOTIDE SEQUENCE [LARGE SCALE GENOMIC DNA]</scope>
    <source>
        <strain evidence="4">65</strain>
    </source>
</reference>
<dbReference type="EMBL" id="MPUK01000009">
    <property type="protein sequence ID" value="ONH65984.1"/>
    <property type="molecule type" value="Genomic_DNA"/>
</dbReference>
<dbReference type="InterPro" id="IPR047288">
    <property type="entry name" value="Tudor_SGF29_rpt1"/>
</dbReference>
<evidence type="ECO:0000313" key="3">
    <source>
        <dbReference type="EMBL" id="CDR46795.1"/>
    </source>
</evidence>
<evidence type="ECO:0000259" key="2">
    <source>
        <dbReference type="PROSITE" id="PS51518"/>
    </source>
</evidence>
<accession>A0A061BFX8</accession>
<name>A0A061BFX8_CYBFA</name>
<dbReference type="CDD" id="cd20393">
    <property type="entry name" value="Tudor_SGF29_rpt1"/>
    <property type="match status" value="1"/>
</dbReference>
<evidence type="ECO:0000313" key="5">
    <source>
        <dbReference type="Proteomes" id="UP000189513"/>
    </source>
</evidence>
<dbReference type="GO" id="GO:0000124">
    <property type="term" value="C:SAGA complex"/>
    <property type="evidence" value="ECO:0007669"/>
    <property type="project" value="InterPro"/>
</dbReference>
<dbReference type="STRING" id="36022.A0A061BFX8"/>
<dbReference type="InterPro" id="IPR010750">
    <property type="entry name" value="SGF29_tudor-like_dom"/>
</dbReference>
<keyword evidence="5" id="KW-1185">Reference proteome</keyword>
<reference evidence="5" key="2">
    <citation type="journal article" date="2017" name="Genome Announc.">
        <title>Genome sequences of Cyberlindnera fabianii 65, Pichia kudriavzevii 129, and Saccharomyces cerevisiae 131 isolated from fermented masau fruits in Zimbabwe.</title>
        <authorList>
            <person name="van Rijswijck I.M.H."/>
            <person name="Derks M.F.L."/>
            <person name="Abee T."/>
            <person name="de Ridder D."/>
            <person name="Smid E.J."/>
        </authorList>
    </citation>
    <scope>NUCLEOTIDE SEQUENCE [LARGE SCALE GENOMIC DNA]</scope>
    <source>
        <strain evidence="5">65</strain>
    </source>
</reference>
<sequence>MDGQWDIVVSSLQDIFNSNAELGFDEDKVLASAKLSSYTKEELEQVLQDVKDHKENVDKSRRVLSEALVHLQNVITAETKKKQEVKQKKGRSFWSSPYNGSDNIMVKSEVAFKLRQKGMEPEWIQCEVTRILGDGTKFEVRDPEPDEHGNPGKTYKATWKDVIQIPLPEDEDELAPYPPKTRVLARYPETTTFYPAEVTGTKRDGRCRLKFEGEEEEGKETEVDRRLVLPHPPGK</sequence>
<dbReference type="OMA" id="VGRSYWT"/>
<feature type="region of interest" description="Disordered" evidence="1">
    <location>
        <begin position="211"/>
        <end position="235"/>
    </location>
</feature>
<protein>
    <submittedName>
        <fullName evidence="3">CYFA0S26e00188g1_1</fullName>
    </submittedName>
    <submittedName>
        <fullName evidence="4">SAGA-associated factor 29</fullName>
    </submittedName>
</protein>
<feature type="domain" description="SGF29 C-terminal" evidence="2">
    <location>
        <begin position="100"/>
        <end position="235"/>
    </location>
</feature>
<dbReference type="Pfam" id="PF07039">
    <property type="entry name" value="SGF29_Tudor"/>
    <property type="match status" value="1"/>
</dbReference>
<dbReference type="OrthoDB" id="10265994at2759"/>
<dbReference type="FunFam" id="2.30.30.140:FF:000055">
    <property type="entry name" value="SAGA complex component"/>
    <property type="match status" value="1"/>
</dbReference>
<evidence type="ECO:0000256" key="1">
    <source>
        <dbReference type="SAM" id="MobiDB-lite"/>
    </source>
</evidence>
<dbReference type="VEuPathDB" id="FungiDB:BON22_4383"/>
<organism evidence="3">
    <name type="scientific">Cyberlindnera fabianii</name>
    <name type="common">Yeast</name>
    <name type="synonym">Hansenula fabianii</name>
    <dbReference type="NCBI Taxonomy" id="36022"/>
    <lineage>
        <taxon>Eukaryota</taxon>
        <taxon>Fungi</taxon>
        <taxon>Dikarya</taxon>
        <taxon>Ascomycota</taxon>
        <taxon>Saccharomycotina</taxon>
        <taxon>Saccharomycetes</taxon>
        <taxon>Phaffomycetales</taxon>
        <taxon>Phaffomycetaceae</taxon>
        <taxon>Cyberlindnera</taxon>
    </lineage>
</organism>
<reference evidence="3" key="1">
    <citation type="journal article" date="2014" name="Genome Announc.">
        <title>Genome sequence of the yeast Cyberlindnera fabianii (Hansenula fabianii).</title>
        <authorList>
            <person name="Freel K.C."/>
            <person name="Sarilar V."/>
            <person name="Neuveglise C."/>
            <person name="Devillers H."/>
            <person name="Friedrich A."/>
            <person name="Schacherer J."/>
        </authorList>
    </citation>
    <scope>NUCLEOTIDE SEQUENCE</scope>
    <source>
        <strain evidence="3">YJS4271</strain>
    </source>
</reference>
<proteinExistence type="predicted"/>
<dbReference type="Proteomes" id="UP000189513">
    <property type="component" value="Unassembled WGS sequence"/>
</dbReference>
<dbReference type="PANTHER" id="PTHR21539">
    <property type="entry name" value="SAGA-ASSOCIATED FACTOR 29"/>
    <property type="match status" value="1"/>
</dbReference>
<dbReference type="AlphaFoldDB" id="A0A061BFX8"/>
<dbReference type="EMBL" id="LK052911">
    <property type="protein sequence ID" value="CDR46795.1"/>
    <property type="molecule type" value="Genomic_DNA"/>
</dbReference>
<dbReference type="PANTHER" id="PTHR21539:SF0">
    <property type="entry name" value="SAGA-ASSOCIATED FACTOR 29"/>
    <property type="match status" value="1"/>
</dbReference>
<dbReference type="Gene3D" id="2.30.30.140">
    <property type="match status" value="2"/>
</dbReference>
<dbReference type="PROSITE" id="PS51518">
    <property type="entry name" value="SGF29_C"/>
    <property type="match status" value="1"/>
</dbReference>